<gene>
    <name evidence="1" type="ORF">AWU82_03485</name>
</gene>
<dbReference type="Pfam" id="PF12532">
    <property type="entry name" value="DUF3732"/>
    <property type="match status" value="1"/>
</dbReference>
<name>A0ABN4MKM2_9PSED</name>
<accession>A0ABN4MKM2</accession>
<dbReference type="SUPFAM" id="SSF52540">
    <property type="entry name" value="P-loop containing nucleoside triphosphate hydrolases"/>
    <property type="match status" value="1"/>
</dbReference>
<keyword evidence="2" id="KW-1185">Reference proteome</keyword>
<evidence type="ECO:0000313" key="1">
    <source>
        <dbReference type="EMBL" id="AMQ82379.1"/>
    </source>
</evidence>
<dbReference type="InterPro" id="IPR027417">
    <property type="entry name" value="P-loop_NTPase"/>
</dbReference>
<proteinExistence type="predicted"/>
<dbReference type="Proteomes" id="UP000075187">
    <property type="component" value="Chromosome"/>
</dbReference>
<reference evidence="1" key="1">
    <citation type="submission" date="2017-12" db="EMBL/GenBank/DDBJ databases">
        <title>Pseudomonas sp. MS586 complete sequence.</title>
        <authorList>
            <person name="Lu S."/>
            <person name="Deng P."/>
        </authorList>
    </citation>
    <scope>NUCLEOTIDE SEQUENCE</scope>
    <source>
        <strain evidence="1">MS586</strain>
    </source>
</reference>
<dbReference type="RefSeq" id="WP_064378982.1">
    <property type="nucleotide sequence ID" value="NZ_CP014205.2"/>
</dbReference>
<dbReference type="InterPro" id="IPR022205">
    <property type="entry name" value="DUF3732"/>
</dbReference>
<protein>
    <submittedName>
        <fullName evidence="1">DUF3732 domain-containing protein</fullName>
    </submittedName>
</protein>
<dbReference type="EMBL" id="CP014205">
    <property type="protein sequence ID" value="AMQ82379.1"/>
    <property type="molecule type" value="Genomic_DNA"/>
</dbReference>
<evidence type="ECO:0000313" key="2">
    <source>
        <dbReference type="Proteomes" id="UP000075187"/>
    </source>
</evidence>
<organism evidence="1 2">
    <name type="scientific">Pseudomonas glycinae</name>
    <dbReference type="NCBI Taxonomy" id="1785145"/>
    <lineage>
        <taxon>Bacteria</taxon>
        <taxon>Pseudomonadati</taxon>
        <taxon>Pseudomonadota</taxon>
        <taxon>Gammaproteobacteria</taxon>
        <taxon>Pseudomonadales</taxon>
        <taxon>Pseudomonadaceae</taxon>
        <taxon>Pseudomonas</taxon>
    </lineage>
</organism>
<sequence>MKLQIRKLILWPKNGGKYRELEFKPGRVNVISGSSKAGKSAVIPIIDYCLCSELCAIPVGTIRKTCKWFGILVETDEGLKLIARIEPGSQRSTDDMFIIEGNAIEIPEIIEHKNTNRNNVKEILNRLSGLPNIGFGDDISEFGFKNRPSFRDLMAFAFQPQNIVANPDVLFYKADSYGNREKLKSIFPFILGAIESKTLQIVWELKELRKQLKILQSELTAIDAVSKQWQAEANVWFYRSREYGLTAEDTQPHSEWLHLLEQLRGIAYKSSRDAVVTPMAIESSTEVLIALRNRETLIAENILIAKLKLDDLKEIKDEATNYSSSLVKMEERLSLSKWLRELAENNHNVNPLAFPTLDPSSQLSELCNALEDIERVARSGPKVSASVEGEIVRIRNLIRQDSETLAAIRTEIKGIEAKDELSAKHALRMTEIDRFLGSMQQSIKTYTEARSDSELTERVKALEARIKALEPQVSDAAVKLKTTNSLQEISDICALITPHLDAEWAEAKITLSIPDLAIKVKHDGREDFLWEIGSGANWLAYHIATLLALQLYFLKKPDHSVPHLLIFDQPSQVYFPVKSAVRKGKDEGAEEVEPILDDEDRDAVRKVFSVLARGVKRAKGHLQIIVLDHAGSEVWGGIDGVSLAEEWRDGEKLVPPRFED</sequence>